<dbReference type="AlphaFoldDB" id="K0KP49"/>
<protein>
    <submittedName>
        <fullName evidence="1">Uncharacterized protein</fullName>
    </submittedName>
</protein>
<dbReference type="Proteomes" id="UP000009328">
    <property type="component" value="Unassembled WGS sequence"/>
</dbReference>
<dbReference type="EMBL" id="CAIF01000070">
    <property type="protein sequence ID" value="CCH43164.1"/>
    <property type="molecule type" value="Genomic_DNA"/>
</dbReference>
<sequence>MPTGHDPTRLKLGASATWSKLKYQSHQYTSKITQNSINQSLTDNDSKFIEFGINGEIFIVYKNSNIIEVWDWKHNVIELNELDQKNIETIDSNDVLYLVASNMDSKGIIINITPIKCDQLTNTYTVLITSIISNETNFTIKTFGQIFQEDFKEIQLILPPLVYGMNPYTIKNSENFIGIATNQGSLTIFDLKRNHPLPLELNCSIINDQCMFSIAGRILAYVPNLNQTSNSIDLGAKELEIPINFTNGIDEMDYYSKLLNNLSIKTIDGLISLSDFKNLQKNFQSTISKGGITQNFKLILSNLLSQGTGGSQYIIFYDLLEEKQIGYFKPPNGISQLSLSSYNSQLITISSRGDEISNWDISQAPREIHLIDLKIRGKTSSIVTNINWSNFNNFQIITKKTGSLHNLSTSIDPQTKEHEDWILSNLGLEKVINLNNSNQWLLGLKPQDSIIYLIDSHNQGSINFEFKLPSQGISKALLPNHIKLSIINEKIIRVEEQDSQELDPLSQIEIESSLTLEPFNNSKRINMGHYQIKPTPKEFLDSKTQYILGSEDIDELDVSKGVVENFKKIFKIMGNPIGYERVFDDKNGEVVFDKSFDGEEDDTIDCGSDGNGGGNGNGVDGLNEALNDVLVLDGKE</sequence>
<dbReference type="InParanoid" id="K0KP49"/>
<keyword evidence="2" id="KW-1185">Reference proteome</keyword>
<name>K0KP49_WICCF</name>
<gene>
    <name evidence="1" type="ORF">BN7_2711</name>
</gene>
<dbReference type="HOGENOM" id="CLU_428967_0_0_1"/>
<evidence type="ECO:0000313" key="1">
    <source>
        <dbReference type="EMBL" id="CCH43164.1"/>
    </source>
</evidence>
<reference evidence="1 2" key="1">
    <citation type="journal article" date="2012" name="Eukaryot. Cell">
        <title>Draft genome sequence of Wickerhamomyces ciferrii NRRL Y-1031 F-60-10.</title>
        <authorList>
            <person name="Schneider J."/>
            <person name="Andrea H."/>
            <person name="Blom J."/>
            <person name="Jaenicke S."/>
            <person name="Ruckert C."/>
            <person name="Schorsch C."/>
            <person name="Szczepanowski R."/>
            <person name="Farwick M."/>
            <person name="Goesmann A."/>
            <person name="Puhler A."/>
            <person name="Schaffer S."/>
            <person name="Tauch A."/>
            <person name="Kohler T."/>
            <person name="Brinkrolf K."/>
        </authorList>
    </citation>
    <scope>NUCLEOTIDE SEQUENCE [LARGE SCALE GENOMIC DNA]</scope>
    <source>
        <strain evidence="2">ATCC 14091 / BCRC 22168 / CBS 111 / JCM 3599 / NBRC 0793 / NRRL Y-1031 F-60-10</strain>
    </source>
</reference>
<evidence type="ECO:0000313" key="2">
    <source>
        <dbReference type="Proteomes" id="UP000009328"/>
    </source>
</evidence>
<organism evidence="1 2">
    <name type="scientific">Wickerhamomyces ciferrii (strain ATCC 14091 / BCRC 22168 / CBS 111 / JCM 3599 / NBRC 0793 / NRRL Y-1031 F-60-10)</name>
    <name type="common">Yeast</name>
    <name type="synonym">Pichia ciferrii</name>
    <dbReference type="NCBI Taxonomy" id="1206466"/>
    <lineage>
        <taxon>Eukaryota</taxon>
        <taxon>Fungi</taxon>
        <taxon>Dikarya</taxon>
        <taxon>Ascomycota</taxon>
        <taxon>Saccharomycotina</taxon>
        <taxon>Saccharomycetes</taxon>
        <taxon>Phaffomycetales</taxon>
        <taxon>Wickerhamomycetaceae</taxon>
        <taxon>Wickerhamomyces</taxon>
    </lineage>
</organism>
<accession>K0KP49</accession>
<dbReference type="STRING" id="1206466.K0KP49"/>
<comment type="caution">
    <text evidence="1">The sequence shown here is derived from an EMBL/GenBank/DDBJ whole genome shotgun (WGS) entry which is preliminary data.</text>
</comment>
<proteinExistence type="predicted"/>
<dbReference type="SUPFAM" id="SSF50960">
    <property type="entry name" value="TolB, C-terminal domain"/>
    <property type="match status" value="1"/>
</dbReference>